<dbReference type="EMBL" id="CAJPIN010048461">
    <property type="protein sequence ID" value="CAG2065943.1"/>
    <property type="molecule type" value="Genomic_DNA"/>
</dbReference>
<accession>A0ABN7PDR5</accession>
<name>A0ABN7PDR5_TIMPD</name>
<feature type="non-terminal residue" evidence="1">
    <location>
        <position position="1"/>
    </location>
</feature>
<dbReference type="Gene3D" id="3.30.450.40">
    <property type="match status" value="1"/>
</dbReference>
<dbReference type="InterPro" id="IPR029016">
    <property type="entry name" value="GAF-like_dom_sf"/>
</dbReference>
<proteinExistence type="predicted"/>
<dbReference type="SUPFAM" id="SSF55781">
    <property type="entry name" value="GAF domain-like"/>
    <property type="match status" value="1"/>
</dbReference>
<dbReference type="Proteomes" id="UP001153148">
    <property type="component" value="Unassembled WGS sequence"/>
</dbReference>
<gene>
    <name evidence="1" type="ORF">TPAB3V08_LOCUS12886</name>
</gene>
<evidence type="ECO:0000313" key="2">
    <source>
        <dbReference type="Proteomes" id="UP001153148"/>
    </source>
</evidence>
<protein>
    <submittedName>
        <fullName evidence="1">Uncharacterized protein</fullName>
    </submittedName>
</protein>
<reference evidence="1" key="1">
    <citation type="submission" date="2021-03" db="EMBL/GenBank/DDBJ databases">
        <authorList>
            <person name="Tran Van P."/>
        </authorList>
    </citation>
    <scope>NUCLEOTIDE SEQUENCE</scope>
</reference>
<keyword evidence="2" id="KW-1185">Reference proteome</keyword>
<organism evidence="1 2">
    <name type="scientific">Timema podura</name>
    <name type="common">Walking stick</name>
    <dbReference type="NCBI Taxonomy" id="61482"/>
    <lineage>
        <taxon>Eukaryota</taxon>
        <taxon>Metazoa</taxon>
        <taxon>Ecdysozoa</taxon>
        <taxon>Arthropoda</taxon>
        <taxon>Hexapoda</taxon>
        <taxon>Insecta</taxon>
        <taxon>Pterygota</taxon>
        <taxon>Neoptera</taxon>
        <taxon>Polyneoptera</taxon>
        <taxon>Phasmatodea</taxon>
        <taxon>Timematodea</taxon>
        <taxon>Timematoidea</taxon>
        <taxon>Timematidae</taxon>
        <taxon>Timema</taxon>
    </lineage>
</organism>
<comment type="caution">
    <text evidence="1">The sequence shown here is derived from an EMBL/GenBank/DDBJ whole genome shotgun (WGS) entry which is preliminary data.</text>
</comment>
<evidence type="ECO:0000313" key="1">
    <source>
        <dbReference type="EMBL" id="CAG2065943.1"/>
    </source>
</evidence>
<sequence>EDEEAFETFAVYCGLALHNSQLYDKIANSEQKYRVALDILSYHNTCTEDEVEQFSKQGKPNIIPGIDDTLFALISGNSVARHQRAIFVPTVQGRVQQGMD</sequence>